<feature type="compositionally biased region" description="Basic and acidic residues" evidence="1">
    <location>
        <begin position="194"/>
        <end position="210"/>
    </location>
</feature>
<evidence type="ECO:0000313" key="3">
    <source>
        <dbReference type="Proteomes" id="UP001434883"/>
    </source>
</evidence>
<keyword evidence="3" id="KW-1185">Reference proteome</keyword>
<gene>
    <name evidence="2" type="ORF">XENOCAPTIV_030737</name>
</gene>
<dbReference type="PANTHER" id="PTHR10063:SF3">
    <property type="entry name" value="RAL GTPASE-ACTIVATING PROTEIN SUBUNIT ALPHA-1"/>
    <property type="match status" value="1"/>
</dbReference>
<dbReference type="PANTHER" id="PTHR10063">
    <property type="entry name" value="TUBERIN"/>
    <property type="match status" value="1"/>
</dbReference>
<feature type="compositionally biased region" description="Polar residues" evidence="1">
    <location>
        <begin position="211"/>
        <end position="225"/>
    </location>
</feature>
<proteinExistence type="predicted"/>
<dbReference type="EMBL" id="JAHRIN010067229">
    <property type="protein sequence ID" value="MEQ2214107.1"/>
    <property type="molecule type" value="Genomic_DNA"/>
</dbReference>
<sequence>MLTASRTQKSMLRCSTTCVNCGRTWPRIMKRRQDVSPNTDFLTHFYNIMHQGLLHQDQDIVNTIIKHCSPRFFSIGLPGATMLILDFIIAASRVTACSSLNAPRVEAQILLGSLVCFPNFYEELAALHPTTADVVRTKFPEVKIKEALNVICVTLKILHGCVYGAQSFSSPKYFPLQLSDLSSPDYDPFLPLESLREPEPLHSPESERSSKLQPVTEGNLSNPAL</sequence>
<accession>A0ABV0S2J4</accession>
<dbReference type="InterPro" id="IPR027107">
    <property type="entry name" value="Tuberin/Ral-act_asu"/>
</dbReference>
<evidence type="ECO:0000313" key="2">
    <source>
        <dbReference type="EMBL" id="MEQ2214107.1"/>
    </source>
</evidence>
<organism evidence="2 3">
    <name type="scientific">Xenoophorus captivus</name>
    <dbReference type="NCBI Taxonomy" id="1517983"/>
    <lineage>
        <taxon>Eukaryota</taxon>
        <taxon>Metazoa</taxon>
        <taxon>Chordata</taxon>
        <taxon>Craniata</taxon>
        <taxon>Vertebrata</taxon>
        <taxon>Euteleostomi</taxon>
        <taxon>Actinopterygii</taxon>
        <taxon>Neopterygii</taxon>
        <taxon>Teleostei</taxon>
        <taxon>Neoteleostei</taxon>
        <taxon>Acanthomorphata</taxon>
        <taxon>Ovalentaria</taxon>
        <taxon>Atherinomorphae</taxon>
        <taxon>Cyprinodontiformes</taxon>
        <taxon>Goodeidae</taxon>
        <taxon>Xenoophorus</taxon>
    </lineage>
</organism>
<comment type="caution">
    <text evidence="2">The sequence shown here is derived from an EMBL/GenBank/DDBJ whole genome shotgun (WGS) entry which is preliminary data.</text>
</comment>
<dbReference type="Proteomes" id="UP001434883">
    <property type="component" value="Unassembled WGS sequence"/>
</dbReference>
<name>A0ABV0S2J4_9TELE</name>
<feature type="region of interest" description="Disordered" evidence="1">
    <location>
        <begin position="189"/>
        <end position="225"/>
    </location>
</feature>
<evidence type="ECO:0000256" key="1">
    <source>
        <dbReference type="SAM" id="MobiDB-lite"/>
    </source>
</evidence>
<protein>
    <submittedName>
        <fullName evidence="2">Uncharacterized protein</fullName>
    </submittedName>
</protein>
<reference evidence="2 3" key="1">
    <citation type="submission" date="2021-06" db="EMBL/GenBank/DDBJ databases">
        <authorList>
            <person name="Palmer J.M."/>
        </authorList>
    </citation>
    <scope>NUCLEOTIDE SEQUENCE [LARGE SCALE GENOMIC DNA]</scope>
    <source>
        <strain evidence="2 3">XC_2019</strain>
        <tissue evidence="2">Muscle</tissue>
    </source>
</reference>